<dbReference type="Proteomes" id="UP001589585">
    <property type="component" value="Unassembled WGS sequence"/>
</dbReference>
<name>A0ABV5FB30_9FLAO</name>
<organism evidence="1 2">
    <name type="scientific">Mariniflexile ostreae</name>
    <dbReference type="NCBI Taxonomy" id="1520892"/>
    <lineage>
        <taxon>Bacteria</taxon>
        <taxon>Pseudomonadati</taxon>
        <taxon>Bacteroidota</taxon>
        <taxon>Flavobacteriia</taxon>
        <taxon>Flavobacteriales</taxon>
        <taxon>Flavobacteriaceae</taxon>
        <taxon>Mariniflexile</taxon>
    </lineage>
</organism>
<proteinExistence type="predicted"/>
<comment type="caution">
    <text evidence="1">The sequence shown here is derived from an EMBL/GenBank/DDBJ whole genome shotgun (WGS) entry which is preliminary data.</text>
</comment>
<evidence type="ECO:0000313" key="2">
    <source>
        <dbReference type="Proteomes" id="UP001589585"/>
    </source>
</evidence>
<gene>
    <name evidence="1" type="ORF">ACFFU9_07760</name>
</gene>
<dbReference type="EMBL" id="JBHMFC010000024">
    <property type="protein sequence ID" value="MFB9056641.1"/>
    <property type="molecule type" value="Genomic_DNA"/>
</dbReference>
<dbReference type="RefSeq" id="WP_379860834.1">
    <property type="nucleotide sequence ID" value="NZ_JBHMFC010000024.1"/>
</dbReference>
<sequence length="132" mass="15652">MVYEKKYKKKKGEIVFDLENAFDNCQDLLNQLDFSVNSINFQNGRNDDDFIIIQLLGREQSSVKIIFWINFWLEFEFVNNDFIIIYEFYKKEKQILVENIKYSQLKGSLLNEKVNSLLNYIFPSAGASIINK</sequence>
<keyword evidence="2" id="KW-1185">Reference proteome</keyword>
<protein>
    <submittedName>
        <fullName evidence="1">Uncharacterized protein</fullName>
    </submittedName>
</protein>
<accession>A0ABV5FB30</accession>
<reference evidence="1 2" key="1">
    <citation type="submission" date="2024-09" db="EMBL/GenBank/DDBJ databases">
        <authorList>
            <person name="Sun Q."/>
            <person name="Mori K."/>
        </authorList>
    </citation>
    <scope>NUCLEOTIDE SEQUENCE [LARGE SCALE GENOMIC DNA]</scope>
    <source>
        <strain evidence="1 2">CECT 8622</strain>
    </source>
</reference>
<evidence type="ECO:0000313" key="1">
    <source>
        <dbReference type="EMBL" id="MFB9056641.1"/>
    </source>
</evidence>